<dbReference type="EMBL" id="GG662608">
    <property type="protein sequence ID" value="EWS73153.1"/>
    <property type="molecule type" value="Genomic_DNA"/>
</dbReference>
<keyword evidence="3" id="KW-1185">Reference proteome</keyword>
<name>W7X9S4_TETTS</name>
<dbReference type="InterPro" id="IPR036259">
    <property type="entry name" value="MFS_trans_sf"/>
</dbReference>
<feature type="transmembrane region" description="Helical" evidence="1">
    <location>
        <begin position="425"/>
        <end position="443"/>
    </location>
</feature>
<dbReference type="AlphaFoldDB" id="W7X9S4"/>
<keyword evidence="1" id="KW-0472">Membrane</keyword>
<feature type="transmembrane region" description="Helical" evidence="1">
    <location>
        <begin position="119"/>
        <end position="140"/>
    </location>
</feature>
<feature type="transmembrane region" description="Helical" evidence="1">
    <location>
        <begin position="319"/>
        <end position="340"/>
    </location>
</feature>
<feature type="transmembrane region" description="Helical" evidence="1">
    <location>
        <begin position="276"/>
        <end position="299"/>
    </location>
</feature>
<dbReference type="KEGG" id="tet:TTHERM_000310209"/>
<organism evidence="2 3">
    <name type="scientific">Tetrahymena thermophila (strain SB210)</name>
    <dbReference type="NCBI Taxonomy" id="312017"/>
    <lineage>
        <taxon>Eukaryota</taxon>
        <taxon>Sar</taxon>
        <taxon>Alveolata</taxon>
        <taxon>Ciliophora</taxon>
        <taxon>Intramacronucleata</taxon>
        <taxon>Oligohymenophorea</taxon>
        <taxon>Hymenostomatida</taxon>
        <taxon>Tetrahymenina</taxon>
        <taxon>Tetrahymenidae</taxon>
        <taxon>Tetrahymena</taxon>
    </lineage>
</organism>
<sequence length="484" mass="56396">MRLEYDFNYIQQQSRQELVLELNTEAYVQRQVKKLIKQNKNNLVKNLKICNCIHNLCFFFLELIQNQYAGLFYPTLANTNTQDIQFYYSFAFIIPLNFFLPILFGYARDFVNQVVTIKISFALVCLGILLQYFSLCYGLIQSSMVGVFLFMIGKEVFFVAGLTLIYDYYPKIENYSVVVSSYCAYGWSLPRILANILMLLVNQIQGAPELIYQSRHFIFLNTILLLFIEKAFLNQINNSQQQLEDTEEINIRDYKNPFRKHNLFLTLKKYLQSYEFMYSIFSVSIIIGLQNTQFVSIFSQNLINYLKNQNNNNDETIVSSQYILSLIQAASQLFFSLHLAKIFKRNFSLSKVLNVYLGSGFCSFVFFLISYIQINVFKNNPFVSIGIQAVNNIFSGIALAQSFITIEIIVVYYHQDYMIGTGFGLASSFIMLFWTLSVTLAKYFSYEYILQYTAVFLGVSFYTLLATNLIGRYITYKYYINISN</sequence>
<reference evidence="3" key="1">
    <citation type="journal article" date="2006" name="PLoS Biol.">
        <title>Macronuclear genome sequence of the ciliate Tetrahymena thermophila, a model eukaryote.</title>
        <authorList>
            <person name="Eisen J.A."/>
            <person name="Coyne R.S."/>
            <person name="Wu M."/>
            <person name="Wu D."/>
            <person name="Thiagarajan M."/>
            <person name="Wortman J.R."/>
            <person name="Badger J.H."/>
            <person name="Ren Q."/>
            <person name="Amedeo P."/>
            <person name="Jones K.M."/>
            <person name="Tallon L.J."/>
            <person name="Delcher A.L."/>
            <person name="Salzberg S.L."/>
            <person name="Silva J.C."/>
            <person name="Haas B.J."/>
            <person name="Majoros W.H."/>
            <person name="Farzad M."/>
            <person name="Carlton J.M."/>
            <person name="Smith R.K. Jr."/>
            <person name="Garg J."/>
            <person name="Pearlman R.E."/>
            <person name="Karrer K.M."/>
            <person name="Sun L."/>
            <person name="Manning G."/>
            <person name="Elde N.C."/>
            <person name="Turkewitz A.P."/>
            <person name="Asai D.J."/>
            <person name="Wilkes D.E."/>
            <person name="Wang Y."/>
            <person name="Cai H."/>
            <person name="Collins K."/>
            <person name="Stewart B.A."/>
            <person name="Lee S.R."/>
            <person name="Wilamowska K."/>
            <person name="Weinberg Z."/>
            <person name="Ruzzo W.L."/>
            <person name="Wloga D."/>
            <person name="Gaertig J."/>
            <person name="Frankel J."/>
            <person name="Tsao C.-C."/>
            <person name="Gorovsky M.A."/>
            <person name="Keeling P.J."/>
            <person name="Waller R.F."/>
            <person name="Patron N.J."/>
            <person name="Cherry J.M."/>
            <person name="Stover N.A."/>
            <person name="Krieger C.J."/>
            <person name="del Toro C."/>
            <person name="Ryder H.F."/>
            <person name="Williamson S.C."/>
            <person name="Barbeau R.A."/>
            <person name="Hamilton E.P."/>
            <person name="Orias E."/>
        </authorList>
    </citation>
    <scope>NUCLEOTIDE SEQUENCE [LARGE SCALE GENOMIC DNA]</scope>
    <source>
        <strain evidence="3">SB210</strain>
    </source>
</reference>
<feature type="transmembrane region" description="Helical" evidence="1">
    <location>
        <begin position="146"/>
        <end position="169"/>
    </location>
</feature>
<proteinExistence type="predicted"/>
<feature type="transmembrane region" description="Helical" evidence="1">
    <location>
        <begin position="449"/>
        <end position="470"/>
    </location>
</feature>
<dbReference type="RefSeq" id="XP_012654340.1">
    <property type="nucleotide sequence ID" value="XM_012798886.1"/>
</dbReference>
<dbReference type="Proteomes" id="UP000009168">
    <property type="component" value="Unassembled WGS sequence"/>
</dbReference>
<feature type="transmembrane region" description="Helical" evidence="1">
    <location>
        <begin position="86"/>
        <end position="107"/>
    </location>
</feature>
<evidence type="ECO:0000313" key="2">
    <source>
        <dbReference type="EMBL" id="EWS73153.1"/>
    </source>
</evidence>
<dbReference type="InParanoid" id="W7X9S4"/>
<evidence type="ECO:0000256" key="1">
    <source>
        <dbReference type="SAM" id="Phobius"/>
    </source>
</evidence>
<feature type="transmembrane region" description="Helical" evidence="1">
    <location>
        <begin position="181"/>
        <end position="204"/>
    </location>
</feature>
<dbReference type="GeneID" id="24438341"/>
<feature type="transmembrane region" description="Helical" evidence="1">
    <location>
        <begin position="393"/>
        <end position="413"/>
    </location>
</feature>
<feature type="transmembrane region" description="Helical" evidence="1">
    <location>
        <begin position="216"/>
        <end position="233"/>
    </location>
</feature>
<keyword evidence="1" id="KW-1133">Transmembrane helix</keyword>
<gene>
    <name evidence="2" type="ORF">TTHERM_000310209</name>
</gene>
<evidence type="ECO:0000313" key="3">
    <source>
        <dbReference type="Proteomes" id="UP000009168"/>
    </source>
</evidence>
<accession>W7X9S4</accession>
<feature type="transmembrane region" description="Helical" evidence="1">
    <location>
        <begin position="352"/>
        <end position="373"/>
    </location>
</feature>
<protein>
    <submittedName>
        <fullName evidence="2">Transmembrane protein, putative</fullName>
    </submittedName>
</protein>
<dbReference type="SUPFAM" id="SSF103473">
    <property type="entry name" value="MFS general substrate transporter"/>
    <property type="match status" value="1"/>
</dbReference>
<keyword evidence="1 2" id="KW-0812">Transmembrane</keyword>